<dbReference type="Pfam" id="PF08310">
    <property type="entry name" value="LGFP"/>
    <property type="match status" value="4"/>
</dbReference>
<keyword evidence="4" id="KW-1185">Reference proteome</keyword>
<reference evidence="4" key="1">
    <citation type="submission" date="2016-10" db="EMBL/GenBank/DDBJ databases">
        <authorList>
            <person name="Varghese N."/>
            <person name="Submissions S."/>
        </authorList>
    </citation>
    <scope>NUCLEOTIDE SEQUENCE [LARGE SCALE GENOMIC DNA]</scope>
    <source>
        <strain evidence="4">DSM 45459</strain>
    </source>
</reference>
<proteinExistence type="predicted"/>
<evidence type="ECO:0000256" key="2">
    <source>
        <dbReference type="SAM" id="SignalP"/>
    </source>
</evidence>
<dbReference type="OrthoDB" id="514320at2"/>
<evidence type="ECO:0000256" key="1">
    <source>
        <dbReference type="SAM" id="MobiDB-lite"/>
    </source>
</evidence>
<feature type="chain" id="PRO_5011490309" evidence="2">
    <location>
        <begin position="35"/>
        <end position="283"/>
    </location>
</feature>
<gene>
    <name evidence="3" type="ORF">SAMN04489718_3019</name>
</gene>
<evidence type="ECO:0000313" key="4">
    <source>
        <dbReference type="Proteomes" id="UP000199301"/>
    </source>
</evidence>
<protein>
    <submittedName>
        <fullName evidence="3">LGFP repeat-containing protein</fullName>
    </submittedName>
</protein>
<dbReference type="STRING" id="995062.SAMN04489718_3019"/>
<dbReference type="Proteomes" id="UP000199301">
    <property type="component" value="Unassembled WGS sequence"/>
</dbReference>
<name>A0A1H1FF01_9ACTN</name>
<feature type="signal peptide" evidence="2">
    <location>
        <begin position="1"/>
        <end position="34"/>
    </location>
</feature>
<dbReference type="EMBL" id="FNKO01000002">
    <property type="protein sequence ID" value="SDQ99713.1"/>
    <property type="molecule type" value="Genomic_DNA"/>
</dbReference>
<dbReference type="InterPro" id="IPR013207">
    <property type="entry name" value="LGFP"/>
</dbReference>
<sequence length="283" mass="30983">MTSRKGSIFRKSAASTATLLAATLSLGLSGTASGDVTQQTGAQQTGAQDTKAAPAPAQFSPIQERYWNEPHLRRVLGNPVDSEQSTNGMSYQEYQHGWMYHTEDTGAHEVHGAISDRYEALGGHSNYNVPITDELPTPDEVGRFNHFAGTEAIGTASIYWTAETGAHGVWGPVREFWGQRGFERGYLDYPVTDTADTQEGDGVYTHFRGADHAGASVYWNRETGTHSVRGTIRELWLSMGAETSWLGYPDSNEYGVPGGRRSDFQGGYIYWNASTGKATAHRY</sequence>
<keyword evidence="2" id="KW-0732">Signal</keyword>
<accession>A0A1H1FF01</accession>
<dbReference type="AlphaFoldDB" id="A0A1H1FF01"/>
<dbReference type="RefSeq" id="WP_092524869.1">
    <property type="nucleotide sequence ID" value="NZ_FNKO01000002.1"/>
</dbReference>
<feature type="region of interest" description="Disordered" evidence="1">
    <location>
        <begin position="35"/>
        <end position="55"/>
    </location>
</feature>
<feature type="compositionally biased region" description="Low complexity" evidence="1">
    <location>
        <begin position="35"/>
        <end position="53"/>
    </location>
</feature>
<evidence type="ECO:0000313" key="3">
    <source>
        <dbReference type="EMBL" id="SDQ99713.1"/>
    </source>
</evidence>
<organism evidence="3 4">
    <name type="scientific">Actinopolyspora saharensis</name>
    <dbReference type="NCBI Taxonomy" id="995062"/>
    <lineage>
        <taxon>Bacteria</taxon>
        <taxon>Bacillati</taxon>
        <taxon>Actinomycetota</taxon>
        <taxon>Actinomycetes</taxon>
        <taxon>Actinopolysporales</taxon>
        <taxon>Actinopolysporaceae</taxon>
        <taxon>Actinopolyspora</taxon>
    </lineage>
</organism>